<dbReference type="GO" id="GO:0000723">
    <property type="term" value="P:telomere maintenance"/>
    <property type="evidence" value="ECO:0007669"/>
    <property type="project" value="InterPro"/>
</dbReference>
<dbReference type="InterPro" id="IPR027417">
    <property type="entry name" value="P-loop_NTPase"/>
</dbReference>
<dbReference type="GO" id="GO:0005524">
    <property type="term" value="F:ATP binding"/>
    <property type="evidence" value="ECO:0007669"/>
    <property type="project" value="UniProtKB-KW"/>
</dbReference>
<dbReference type="AlphaFoldDB" id="A0A0C3A443"/>
<dbReference type="OrthoDB" id="432234at2759"/>
<dbReference type="PANTHER" id="PTHR47642:SF6">
    <property type="entry name" value="ATP-DEPENDENT DNA HELICASE"/>
    <property type="match status" value="1"/>
</dbReference>
<keyword evidence="1" id="KW-0227">DNA damage</keyword>
<gene>
    <name evidence="3" type="ORF">SCLCIDRAFT_126157</name>
</gene>
<name>A0A0C3A443_9AGAM</name>
<dbReference type="Proteomes" id="UP000053989">
    <property type="component" value="Unassembled WGS sequence"/>
</dbReference>
<dbReference type="EMBL" id="KN822073">
    <property type="protein sequence ID" value="KIM59457.1"/>
    <property type="molecule type" value="Genomic_DNA"/>
</dbReference>
<reference evidence="4" key="2">
    <citation type="submission" date="2015-01" db="EMBL/GenBank/DDBJ databases">
        <title>Evolutionary Origins and Diversification of the Mycorrhizal Mutualists.</title>
        <authorList>
            <consortium name="DOE Joint Genome Institute"/>
            <consortium name="Mycorrhizal Genomics Consortium"/>
            <person name="Kohler A."/>
            <person name="Kuo A."/>
            <person name="Nagy L.G."/>
            <person name="Floudas D."/>
            <person name="Copeland A."/>
            <person name="Barry K.W."/>
            <person name="Cichocki N."/>
            <person name="Veneault-Fourrey C."/>
            <person name="LaButti K."/>
            <person name="Lindquist E.A."/>
            <person name="Lipzen A."/>
            <person name="Lundell T."/>
            <person name="Morin E."/>
            <person name="Murat C."/>
            <person name="Riley R."/>
            <person name="Ohm R."/>
            <person name="Sun H."/>
            <person name="Tunlid A."/>
            <person name="Henrissat B."/>
            <person name="Grigoriev I.V."/>
            <person name="Hibbett D.S."/>
            <person name="Martin F."/>
        </authorList>
    </citation>
    <scope>NUCLEOTIDE SEQUENCE [LARGE SCALE GENOMIC DNA]</scope>
    <source>
        <strain evidence="4">Foug A</strain>
    </source>
</reference>
<reference evidence="3 4" key="1">
    <citation type="submission" date="2014-04" db="EMBL/GenBank/DDBJ databases">
        <authorList>
            <consortium name="DOE Joint Genome Institute"/>
            <person name="Kuo A."/>
            <person name="Kohler A."/>
            <person name="Nagy L.G."/>
            <person name="Floudas D."/>
            <person name="Copeland A."/>
            <person name="Barry K.W."/>
            <person name="Cichocki N."/>
            <person name="Veneault-Fourrey C."/>
            <person name="LaButti K."/>
            <person name="Lindquist E.A."/>
            <person name="Lipzen A."/>
            <person name="Lundell T."/>
            <person name="Morin E."/>
            <person name="Murat C."/>
            <person name="Sun H."/>
            <person name="Tunlid A."/>
            <person name="Henrissat B."/>
            <person name="Grigoriev I.V."/>
            <person name="Hibbett D.S."/>
            <person name="Martin F."/>
            <person name="Nordberg H.P."/>
            <person name="Cantor M.N."/>
            <person name="Hua S.X."/>
        </authorList>
    </citation>
    <scope>NUCLEOTIDE SEQUENCE [LARGE SCALE GENOMIC DNA]</scope>
    <source>
        <strain evidence="3 4">Foug A</strain>
    </source>
</reference>
<evidence type="ECO:0000313" key="4">
    <source>
        <dbReference type="Proteomes" id="UP000053989"/>
    </source>
</evidence>
<keyword evidence="4" id="KW-1185">Reference proteome</keyword>
<protein>
    <recommendedName>
        <fullName evidence="1">ATP-dependent DNA helicase</fullName>
        <ecNumber evidence="1">5.6.2.3</ecNumber>
    </recommendedName>
</protein>
<accession>A0A0C3A443</accession>
<dbReference type="Pfam" id="PF05970">
    <property type="entry name" value="PIF1"/>
    <property type="match status" value="1"/>
</dbReference>
<dbReference type="GO" id="GO:0043139">
    <property type="term" value="F:5'-3' DNA helicase activity"/>
    <property type="evidence" value="ECO:0007669"/>
    <property type="project" value="UniProtKB-EC"/>
</dbReference>
<dbReference type="GO" id="GO:0006310">
    <property type="term" value="P:DNA recombination"/>
    <property type="evidence" value="ECO:0007669"/>
    <property type="project" value="UniProtKB-KW"/>
</dbReference>
<dbReference type="Gene3D" id="3.40.50.300">
    <property type="entry name" value="P-loop containing nucleotide triphosphate hydrolases"/>
    <property type="match status" value="1"/>
</dbReference>
<organism evidence="3 4">
    <name type="scientific">Scleroderma citrinum Foug A</name>
    <dbReference type="NCBI Taxonomy" id="1036808"/>
    <lineage>
        <taxon>Eukaryota</taxon>
        <taxon>Fungi</taxon>
        <taxon>Dikarya</taxon>
        <taxon>Basidiomycota</taxon>
        <taxon>Agaricomycotina</taxon>
        <taxon>Agaricomycetes</taxon>
        <taxon>Agaricomycetidae</taxon>
        <taxon>Boletales</taxon>
        <taxon>Sclerodermatineae</taxon>
        <taxon>Sclerodermataceae</taxon>
        <taxon>Scleroderma</taxon>
    </lineage>
</organism>
<sequence>MLKADQHRAYDIVTGHLDQTLSGRELPPLRMLIHGEGGTGKSKVIQTITEYFTHRGVTHMLLKAAYTGVAASLINGKTTHTIAMVSVGKDTMISDKSKAKLQQFWQHISYLIIDEMSMLAKKFLAILSRNISI</sequence>
<feature type="non-terminal residue" evidence="3">
    <location>
        <position position="133"/>
    </location>
</feature>
<comment type="cofactor">
    <cofactor evidence="1">
        <name>Mg(2+)</name>
        <dbReference type="ChEBI" id="CHEBI:18420"/>
    </cofactor>
</comment>
<dbReference type="PANTHER" id="PTHR47642">
    <property type="entry name" value="ATP-DEPENDENT DNA HELICASE"/>
    <property type="match status" value="1"/>
</dbReference>
<dbReference type="SUPFAM" id="SSF52540">
    <property type="entry name" value="P-loop containing nucleoside triphosphate hydrolases"/>
    <property type="match status" value="1"/>
</dbReference>
<dbReference type="EC" id="5.6.2.3" evidence="1"/>
<keyword evidence="1" id="KW-0234">DNA repair</keyword>
<proteinExistence type="inferred from homology"/>
<evidence type="ECO:0000256" key="1">
    <source>
        <dbReference type="RuleBase" id="RU363044"/>
    </source>
</evidence>
<comment type="similarity">
    <text evidence="1">Belongs to the helicase family.</text>
</comment>
<comment type="catalytic activity">
    <reaction evidence="1">
        <text>ATP + H2O = ADP + phosphate + H(+)</text>
        <dbReference type="Rhea" id="RHEA:13065"/>
        <dbReference type="ChEBI" id="CHEBI:15377"/>
        <dbReference type="ChEBI" id="CHEBI:15378"/>
        <dbReference type="ChEBI" id="CHEBI:30616"/>
        <dbReference type="ChEBI" id="CHEBI:43474"/>
        <dbReference type="ChEBI" id="CHEBI:456216"/>
        <dbReference type="EC" id="5.6.2.3"/>
    </reaction>
</comment>
<keyword evidence="1" id="KW-0547">Nucleotide-binding</keyword>
<keyword evidence="1" id="KW-0067">ATP-binding</keyword>
<dbReference type="InParanoid" id="A0A0C3A443"/>
<keyword evidence="1" id="KW-0233">DNA recombination</keyword>
<dbReference type="HOGENOM" id="CLU_001613_2_1_1"/>
<feature type="domain" description="DNA helicase Pif1-like DEAD-box helicase" evidence="2">
    <location>
        <begin position="2"/>
        <end position="129"/>
    </location>
</feature>
<dbReference type="InterPro" id="IPR010285">
    <property type="entry name" value="DNA_helicase_pif1-like_DEAD"/>
</dbReference>
<keyword evidence="1" id="KW-0378">Hydrolase</keyword>
<dbReference type="STRING" id="1036808.A0A0C3A443"/>
<evidence type="ECO:0000313" key="3">
    <source>
        <dbReference type="EMBL" id="KIM59457.1"/>
    </source>
</evidence>
<dbReference type="InterPro" id="IPR051055">
    <property type="entry name" value="PIF1_helicase"/>
</dbReference>
<keyword evidence="1" id="KW-0347">Helicase</keyword>
<dbReference type="GO" id="GO:0006281">
    <property type="term" value="P:DNA repair"/>
    <property type="evidence" value="ECO:0007669"/>
    <property type="project" value="UniProtKB-KW"/>
</dbReference>
<dbReference type="GO" id="GO:0016887">
    <property type="term" value="F:ATP hydrolysis activity"/>
    <property type="evidence" value="ECO:0007669"/>
    <property type="project" value="RHEA"/>
</dbReference>
<evidence type="ECO:0000259" key="2">
    <source>
        <dbReference type="Pfam" id="PF05970"/>
    </source>
</evidence>